<dbReference type="OMA" id="TENSNRQ"/>
<protein>
    <submittedName>
        <fullName evidence="1">Uncharacterized protein</fullName>
    </submittedName>
</protein>
<organism evidence="1">
    <name type="scientific">Picea sitchensis</name>
    <name type="common">Sitka spruce</name>
    <name type="synonym">Pinus sitchensis</name>
    <dbReference type="NCBI Taxonomy" id="3332"/>
    <lineage>
        <taxon>Eukaryota</taxon>
        <taxon>Viridiplantae</taxon>
        <taxon>Streptophyta</taxon>
        <taxon>Embryophyta</taxon>
        <taxon>Tracheophyta</taxon>
        <taxon>Spermatophyta</taxon>
        <taxon>Pinopsida</taxon>
        <taxon>Pinidae</taxon>
        <taxon>Conifers I</taxon>
        <taxon>Pinales</taxon>
        <taxon>Pinaceae</taxon>
        <taxon>Picea</taxon>
    </lineage>
</organism>
<accession>A9NXE7</accession>
<name>A9NXE7_PICSI</name>
<dbReference type="PANTHER" id="PTHR33526:SF4">
    <property type="entry name" value="OS07G0123800 PROTEIN"/>
    <property type="match status" value="1"/>
</dbReference>
<dbReference type="EMBL" id="EF086018">
    <property type="protein sequence ID" value="ABK25308.1"/>
    <property type="molecule type" value="mRNA"/>
</dbReference>
<evidence type="ECO:0000313" key="1">
    <source>
        <dbReference type="EMBL" id="ABK25308.1"/>
    </source>
</evidence>
<proteinExistence type="evidence at transcript level"/>
<sequence length="133" mass="14971">MIQFAGRANNVGVVGATGVAMALPRSFSVNSSSIRDDDRDYRELVRAASQRVHTTQIRITKLSDHQPFNRSLSTYTENSNRQQNSVGRIDEESPCYFSGSLKKTVDEDLQFPRSRSCSSVENLNLEKKIKIIM</sequence>
<reference evidence="1" key="1">
    <citation type="journal article" date="2008" name="BMC Genomics">
        <title>A conifer genomics resource of 200,000 spruce (Picea spp.) ESTs and 6,464 high-quality, sequence-finished full-length cDNAs for Sitka spruce (Picea sitchensis).</title>
        <authorList>
            <person name="Ralph S.G."/>
            <person name="Chun H.J."/>
            <person name="Kolosova N."/>
            <person name="Cooper D."/>
            <person name="Oddy C."/>
            <person name="Ritland C.E."/>
            <person name="Kirkpatrick R."/>
            <person name="Moore R."/>
            <person name="Barber S."/>
            <person name="Holt R.A."/>
            <person name="Jones S.J."/>
            <person name="Marra M.A."/>
            <person name="Douglas C.J."/>
            <person name="Ritland K."/>
            <person name="Bohlmann J."/>
        </authorList>
    </citation>
    <scope>NUCLEOTIDE SEQUENCE</scope>
    <source>
        <tissue evidence="1">Green portion of the leader tissue</tissue>
    </source>
</reference>
<dbReference type="AlphaFoldDB" id="A9NXE7"/>
<dbReference type="PANTHER" id="PTHR33526">
    <property type="entry name" value="OS07G0123800 PROTEIN"/>
    <property type="match status" value="1"/>
</dbReference>